<comment type="caution">
    <text evidence="1">The sequence shown here is derived from an EMBL/GenBank/DDBJ whole genome shotgun (WGS) entry which is preliminary data.</text>
</comment>
<proteinExistence type="predicted"/>
<evidence type="ECO:0000313" key="2">
    <source>
        <dbReference type="Proteomes" id="UP000020529"/>
    </source>
</evidence>
<reference evidence="1 2" key="1">
    <citation type="submission" date="2014-02" db="EMBL/GenBank/DDBJ databases">
        <authorList>
            <person name="Sears C."/>
            <person name="Carroll K."/>
            <person name="Sack B.R."/>
            <person name="Qadri F."/>
            <person name="Myers L.L."/>
            <person name="Chung G.-T."/>
            <person name="Escheverria P."/>
            <person name="Fraser C.M."/>
            <person name="Sadzewicz L."/>
            <person name="Shefchek K.A."/>
            <person name="Tallon L."/>
            <person name="Das S.P."/>
            <person name="Daugherty S."/>
            <person name="Mongodin E.F."/>
        </authorList>
    </citation>
    <scope>NUCLEOTIDE SEQUENCE [LARGE SCALE GENOMIC DNA]</scope>
    <source>
        <strain evidence="2">3988T(B)14</strain>
    </source>
</reference>
<organism evidence="1 2">
    <name type="scientific">Bacteroides fragilis str. 3988T(B)14</name>
    <dbReference type="NCBI Taxonomy" id="1339315"/>
    <lineage>
        <taxon>Bacteria</taxon>
        <taxon>Pseudomonadati</taxon>
        <taxon>Bacteroidota</taxon>
        <taxon>Bacteroidia</taxon>
        <taxon>Bacteroidales</taxon>
        <taxon>Bacteroidaceae</taxon>
        <taxon>Bacteroides</taxon>
    </lineage>
</organism>
<name>A0A015STT2_BACFG</name>
<dbReference type="AlphaFoldDB" id="A0A015STT2"/>
<sequence>MTTFHSIDELLKMMSREQLLLKQMFGKRKQQSFRREYALELTEYKLQRIQSLIDHGVLRENGSFLEMEDIYLHFFEQVLEVNEEINTSFVNEHISYLKDTISYYQQENHEKRKTTYLRTIKRILRNIALTTLRNVIDLKRNIDSTFKNEPNYQIKKKKLVRLDEKRRDIEALIRGSEELLVTEEDRFFRRVPDDELVLVLANVRIQLNECFHNLIEIQKQIISYLNRIEYQNKIRVKIRQLKYLKDQFELEERTDICRVLMQKDSVWFEPAPAYPLRLSVEYLRNDDEVLESIRKVIATVGKRAILARNVADSIAEESLETHISEEAYINLEEVKKRFMQADGDLFSFVAAYPFTQEVSFDERITFYCQIVSQFYEELRITDEYGRMDGVEYALIYPERTGEIV</sequence>
<dbReference type="EMBL" id="JGCY01000348">
    <property type="protein sequence ID" value="EXY73702.1"/>
    <property type="molecule type" value="Genomic_DNA"/>
</dbReference>
<protein>
    <submittedName>
        <fullName evidence="1">Uncharacterized protein</fullName>
    </submittedName>
</protein>
<accession>A0A015STT2</accession>
<dbReference type="RefSeq" id="WP_032588308.1">
    <property type="nucleotide sequence ID" value="NZ_JGCY01000348.1"/>
</dbReference>
<dbReference type="PATRIC" id="fig|1339315.3.peg.3215"/>
<gene>
    <name evidence="1" type="ORF">M124_2517</name>
</gene>
<evidence type="ECO:0000313" key="1">
    <source>
        <dbReference type="EMBL" id="EXY73702.1"/>
    </source>
</evidence>
<dbReference type="Proteomes" id="UP000020529">
    <property type="component" value="Unassembled WGS sequence"/>
</dbReference>